<reference evidence="12 13" key="3">
    <citation type="journal article" date="2016" name="Sci. Rep.">
        <title>Genome-wide diversity and gene expression profiling of Babesia microti isolates identify polymorphic genes that mediate host-pathogen interactions.</title>
        <authorList>
            <person name="Silva J.C."/>
            <person name="Cornillot E."/>
            <person name="McCracken C."/>
            <person name="Usmani-Brown S."/>
            <person name="Dwivedi A."/>
            <person name="Ifeonu O.O."/>
            <person name="Crabtree J."/>
            <person name="Gotia H.T."/>
            <person name="Virji A.Z."/>
            <person name="Reynes C."/>
            <person name="Colinge J."/>
            <person name="Kumar V."/>
            <person name="Lawres L."/>
            <person name="Pazzi J.E."/>
            <person name="Pablo J.V."/>
            <person name="Hung C."/>
            <person name="Brancato J."/>
            <person name="Kumari P."/>
            <person name="Orvis J."/>
            <person name="Tretina K."/>
            <person name="Chibucos M."/>
            <person name="Ott S."/>
            <person name="Sadzewicz L."/>
            <person name="Sengamalay N."/>
            <person name="Shetty A.C."/>
            <person name="Su Q."/>
            <person name="Tallon L."/>
            <person name="Fraser C.M."/>
            <person name="Frutos R."/>
            <person name="Molina D.M."/>
            <person name="Krause P.J."/>
            <person name="Ben Mamoun C."/>
        </authorList>
    </citation>
    <scope>NUCLEOTIDE SEQUENCE [LARGE SCALE GENOMIC DNA]</scope>
    <source>
        <strain evidence="12 13">RI</strain>
    </source>
</reference>
<dbReference type="InterPro" id="IPR023213">
    <property type="entry name" value="CAT-like_dom_sf"/>
</dbReference>
<comment type="pathway">
    <text evidence="2">Amino-acid degradation; L-lysine degradation via saccharopine pathway; glutaryl-CoA from L-lysine: step 6/6.</text>
</comment>
<dbReference type="EMBL" id="FO082872">
    <property type="protein sequence ID" value="SJK85836.1"/>
    <property type="molecule type" value="Genomic_DNA"/>
</dbReference>
<keyword evidence="4" id="KW-0816">Tricarboxylic acid cycle</keyword>
<dbReference type="GO" id="GO:0004149">
    <property type="term" value="F:dihydrolipoyllysine-residue succinyltransferase activity"/>
    <property type="evidence" value="ECO:0007669"/>
    <property type="project" value="TreeGrafter"/>
</dbReference>
<dbReference type="InterPro" id="IPR000089">
    <property type="entry name" value="Biotin_lipoyl"/>
</dbReference>
<evidence type="ECO:0000256" key="9">
    <source>
        <dbReference type="RuleBase" id="RU003423"/>
    </source>
</evidence>
<reference evidence="12 13" key="1">
    <citation type="journal article" date="2012" name="Nucleic Acids Res.">
        <title>Sequencing of the smallest Apicomplexan genome from the human pathogen Babesia microti.</title>
        <authorList>
            <person name="Cornillot E."/>
            <person name="Hadj-Kaddour K."/>
            <person name="Dassouli A."/>
            <person name="Noel B."/>
            <person name="Ranwez V."/>
            <person name="Vacherie B."/>
            <person name="Augagneur Y."/>
            <person name="Bres V."/>
            <person name="Duclos A."/>
            <person name="Randazzo S."/>
            <person name="Carcy B."/>
            <person name="Debierre-Grockiego F."/>
            <person name="Delbecq S."/>
            <person name="Moubri-Menage K."/>
            <person name="Shams-Eldin H."/>
            <person name="Usmani-Brown S."/>
            <person name="Bringaud F."/>
            <person name="Wincker P."/>
            <person name="Vivares C.P."/>
            <person name="Schwarz R.T."/>
            <person name="Schetters T.P."/>
            <person name="Krause P.J."/>
            <person name="Gorenflot A."/>
            <person name="Berry V."/>
            <person name="Barbe V."/>
            <person name="Ben Mamoun C."/>
        </authorList>
    </citation>
    <scope>NUCLEOTIDE SEQUENCE [LARGE SCALE GENOMIC DNA]</scope>
    <source>
        <strain evidence="12 13">RI</strain>
    </source>
</reference>
<dbReference type="PROSITE" id="PS50968">
    <property type="entry name" value="BIOTINYL_LIPOYL"/>
    <property type="match status" value="1"/>
</dbReference>
<dbReference type="PANTHER" id="PTHR43416:SF5">
    <property type="entry name" value="DIHYDROLIPOYLLYSINE-RESIDUE SUCCINYLTRANSFERASE COMPONENT OF 2-OXOGLUTARATE DEHYDROGENASE COMPLEX, MITOCHONDRIAL"/>
    <property type="match status" value="1"/>
</dbReference>
<evidence type="ECO:0000256" key="3">
    <source>
        <dbReference type="ARBA" id="ARBA00007317"/>
    </source>
</evidence>
<evidence type="ECO:0000256" key="8">
    <source>
        <dbReference type="ARBA" id="ARBA00023315"/>
    </source>
</evidence>
<name>A0A1R4AA16_BABMR</name>
<keyword evidence="7" id="KW-0809">Transit peptide</keyword>
<evidence type="ECO:0000256" key="6">
    <source>
        <dbReference type="ARBA" id="ARBA00022823"/>
    </source>
</evidence>
<dbReference type="GO" id="GO:0005739">
    <property type="term" value="C:mitochondrion"/>
    <property type="evidence" value="ECO:0007669"/>
    <property type="project" value="TreeGrafter"/>
</dbReference>
<feature type="region of interest" description="Disordered" evidence="10">
    <location>
        <begin position="88"/>
        <end position="139"/>
    </location>
</feature>
<evidence type="ECO:0000313" key="13">
    <source>
        <dbReference type="Proteomes" id="UP000002899"/>
    </source>
</evidence>
<evidence type="ECO:0000256" key="1">
    <source>
        <dbReference type="ARBA" id="ARBA00001938"/>
    </source>
</evidence>
<dbReference type="Pfam" id="PF00198">
    <property type="entry name" value="2-oxoacid_dh"/>
    <property type="match status" value="1"/>
</dbReference>
<evidence type="ECO:0000256" key="7">
    <source>
        <dbReference type="ARBA" id="ARBA00022946"/>
    </source>
</evidence>
<dbReference type="RefSeq" id="XP_021338052.1">
    <property type="nucleotide sequence ID" value="XM_021483090.1"/>
</dbReference>
<dbReference type="GO" id="GO:0006099">
    <property type="term" value="P:tricarboxylic acid cycle"/>
    <property type="evidence" value="ECO:0007669"/>
    <property type="project" value="UniProtKB-KW"/>
</dbReference>
<keyword evidence="5 9" id="KW-0808">Transferase</keyword>
<evidence type="ECO:0000256" key="10">
    <source>
        <dbReference type="SAM" id="MobiDB-lite"/>
    </source>
</evidence>
<dbReference type="EC" id="2.3.1.-" evidence="9"/>
<proteinExistence type="inferred from homology"/>
<dbReference type="PROSITE" id="PS00189">
    <property type="entry name" value="LIPOYL"/>
    <property type="match status" value="1"/>
</dbReference>
<dbReference type="Proteomes" id="UP000002899">
    <property type="component" value="Chromosome II"/>
</dbReference>
<dbReference type="CDD" id="cd06849">
    <property type="entry name" value="lipoyl_domain"/>
    <property type="match status" value="1"/>
</dbReference>
<dbReference type="InterPro" id="IPR011053">
    <property type="entry name" value="Single_hybrid_motif"/>
</dbReference>
<dbReference type="InterPro" id="IPR003016">
    <property type="entry name" value="2-oxoA_DH_lipoyl-BS"/>
</dbReference>
<dbReference type="SUPFAM" id="SSF51230">
    <property type="entry name" value="Single hybrid motif"/>
    <property type="match status" value="1"/>
</dbReference>
<dbReference type="OrthoDB" id="5391403at2759"/>
<feature type="domain" description="Lipoyl-binding" evidence="11">
    <location>
        <begin position="10"/>
        <end position="85"/>
    </location>
</feature>
<dbReference type="SUPFAM" id="SSF52777">
    <property type="entry name" value="CoA-dependent acyltransferases"/>
    <property type="match status" value="1"/>
</dbReference>
<gene>
    <name evidence="12" type="ORF">BMR1_02g00730</name>
</gene>
<sequence length="364" mass="39487">MHLLQFLRFSHTMNVPALGDSISEGTLTKWEAGIGDYVHVDQPIAIVETDKVTVDINSTHSGVIEKQHVNAGETIYVGKPLCDIDTEATAPSVPSGTIKSAKTPVVKSNEALEKSKADSESDKSAFTSKNVPSGGSTRVPMSRMRMTIADRLKRSQNNIVMLTTFNECDMSNILALQSQLNPIYKADGIKLGFVSAFMAASSRALMRMPVMNAYIDGDEIVYNNFVDISVAVATENGLLVPVIRNCVGKSWLQLQMELVDVAKRARENKLSLSEMAGGTFTISNGGVYGSLMSTPIVNPPQSSILGMHSITKRPVVREDAIVIRPIMNLALSYDHRLIDGKDAVSFLCAIKDIIESPGQLLVES</sequence>
<comment type="similarity">
    <text evidence="3 9">Belongs to the 2-oxoacid dehydrogenase family.</text>
</comment>
<evidence type="ECO:0000259" key="11">
    <source>
        <dbReference type="PROSITE" id="PS50968"/>
    </source>
</evidence>
<dbReference type="GeneID" id="24423935"/>
<dbReference type="InterPro" id="IPR050537">
    <property type="entry name" value="2-oxoacid_dehydrogenase"/>
</dbReference>
<organism evidence="12 13">
    <name type="scientific">Babesia microti (strain RI)</name>
    <dbReference type="NCBI Taxonomy" id="1133968"/>
    <lineage>
        <taxon>Eukaryota</taxon>
        <taxon>Sar</taxon>
        <taxon>Alveolata</taxon>
        <taxon>Apicomplexa</taxon>
        <taxon>Aconoidasida</taxon>
        <taxon>Piroplasmida</taxon>
        <taxon>Babesiidae</taxon>
        <taxon>Babesia</taxon>
    </lineage>
</organism>
<feature type="compositionally biased region" description="Polar residues" evidence="10">
    <location>
        <begin position="126"/>
        <end position="136"/>
    </location>
</feature>
<dbReference type="PANTHER" id="PTHR43416">
    <property type="entry name" value="DIHYDROLIPOYLLYSINE-RESIDUE SUCCINYLTRANSFERASE COMPONENT OF 2-OXOGLUTARATE DEHYDROGENASE COMPLEX, MITOCHONDRIAL-RELATED"/>
    <property type="match status" value="1"/>
</dbReference>
<protein>
    <recommendedName>
        <fullName evidence="9">Dihydrolipoamide acetyltransferase component of pyruvate dehydrogenase complex</fullName>
        <ecNumber evidence="9">2.3.1.-</ecNumber>
    </recommendedName>
</protein>
<feature type="compositionally biased region" description="Basic and acidic residues" evidence="10">
    <location>
        <begin position="110"/>
        <end position="123"/>
    </location>
</feature>
<dbReference type="KEGG" id="bmic:BMR1_02g00730"/>
<dbReference type="Gene3D" id="2.40.50.100">
    <property type="match status" value="1"/>
</dbReference>
<keyword evidence="8 9" id="KW-0012">Acyltransferase</keyword>
<dbReference type="Pfam" id="PF00364">
    <property type="entry name" value="Biotin_lipoyl"/>
    <property type="match status" value="1"/>
</dbReference>
<evidence type="ECO:0000313" key="12">
    <source>
        <dbReference type="EMBL" id="SJK85836.1"/>
    </source>
</evidence>
<evidence type="ECO:0000256" key="4">
    <source>
        <dbReference type="ARBA" id="ARBA00022532"/>
    </source>
</evidence>
<keyword evidence="6 9" id="KW-0450">Lipoyl</keyword>
<dbReference type="InterPro" id="IPR001078">
    <property type="entry name" value="2-oxoacid_DH_actylTfrase"/>
</dbReference>
<evidence type="ECO:0000256" key="2">
    <source>
        <dbReference type="ARBA" id="ARBA00005145"/>
    </source>
</evidence>
<accession>A0A1R4AA16</accession>
<dbReference type="AlphaFoldDB" id="A0A1R4AA16"/>
<keyword evidence="13" id="KW-1185">Reference proteome</keyword>
<dbReference type="VEuPathDB" id="PiroplasmaDB:BMR1_02g00730"/>
<evidence type="ECO:0000256" key="5">
    <source>
        <dbReference type="ARBA" id="ARBA00022679"/>
    </source>
</evidence>
<dbReference type="Gene3D" id="3.30.559.10">
    <property type="entry name" value="Chloramphenicol acetyltransferase-like domain"/>
    <property type="match status" value="1"/>
</dbReference>
<reference evidence="12 13" key="2">
    <citation type="journal article" date="2013" name="PLoS ONE">
        <title>Whole genome mapping and re-organization of the nuclear and mitochondrial genomes of Babesia microti isolates.</title>
        <authorList>
            <person name="Cornillot E."/>
            <person name="Dassouli A."/>
            <person name="Garg A."/>
            <person name="Pachikara N."/>
            <person name="Randazzo S."/>
            <person name="Depoix D."/>
            <person name="Carcy B."/>
            <person name="Delbecq S."/>
            <person name="Frutos R."/>
            <person name="Silva J.C."/>
            <person name="Sutton R."/>
            <person name="Krause P.J."/>
            <person name="Mamoun C.B."/>
        </authorList>
    </citation>
    <scope>NUCLEOTIDE SEQUENCE [LARGE SCALE GENOMIC DNA]</scope>
    <source>
        <strain evidence="12 13">RI</strain>
    </source>
</reference>
<comment type="cofactor">
    <cofactor evidence="1 9">
        <name>(R)-lipoate</name>
        <dbReference type="ChEBI" id="CHEBI:83088"/>
    </cofactor>
</comment>